<comment type="subcellular location">
    <subcellularLocation>
        <location evidence="1">Cell membrane</location>
        <topology evidence="1">Multi-pass membrane protein</topology>
    </subcellularLocation>
</comment>
<comment type="caution">
    <text evidence="8">The sequence shown here is derived from an EMBL/GenBank/DDBJ whole genome shotgun (WGS) entry which is preliminary data.</text>
</comment>
<sequence length="55" mass="6111">MMAKMLRAGMKDVLNQNYIIMCRAKGMTNKEVVLRHALKNAILPLLSISGPLIAQ</sequence>
<dbReference type="GO" id="GO:0005886">
    <property type="term" value="C:plasma membrane"/>
    <property type="evidence" value="ECO:0007669"/>
    <property type="project" value="UniProtKB-SubCell"/>
</dbReference>
<evidence type="ECO:0000313" key="8">
    <source>
        <dbReference type="EMBL" id="GAE89459.1"/>
    </source>
</evidence>
<evidence type="ECO:0000313" key="9">
    <source>
        <dbReference type="Proteomes" id="UP000019109"/>
    </source>
</evidence>
<gene>
    <name evidence="8" type="ORF">JCM21531_2989</name>
</gene>
<keyword evidence="6" id="KW-0472">Membrane</keyword>
<evidence type="ECO:0000256" key="2">
    <source>
        <dbReference type="ARBA" id="ARBA00022448"/>
    </source>
</evidence>
<keyword evidence="5" id="KW-1133">Transmembrane helix</keyword>
<feature type="domain" description="ABC transmembrane type-1" evidence="7">
    <location>
        <begin position="3"/>
        <end position="48"/>
    </location>
</feature>
<dbReference type="InterPro" id="IPR000515">
    <property type="entry name" value="MetI-like"/>
</dbReference>
<protein>
    <submittedName>
        <fullName evidence="8">Oligopeptide transport system permease protein OppB</fullName>
    </submittedName>
</protein>
<dbReference type="Proteomes" id="UP000019109">
    <property type="component" value="Unassembled WGS sequence"/>
</dbReference>
<reference evidence="8" key="1">
    <citation type="journal article" date="2014" name="Genome Announc.">
        <title>Draft Genome Sequence of Clostridium straminisolvens Strain JCM 21531T, Isolated from a Cellulose-Degrading Bacterial Community.</title>
        <authorList>
            <person name="Yuki M."/>
            <person name="Oshima K."/>
            <person name="Suda W."/>
            <person name="Sakamoto M."/>
            <person name="Kitamura K."/>
            <person name="Iida T."/>
            <person name="Hattori M."/>
            <person name="Ohkuma M."/>
        </authorList>
    </citation>
    <scope>NUCLEOTIDE SEQUENCE [LARGE SCALE GENOMIC DNA]</scope>
    <source>
        <strain evidence="8">JCM 21531</strain>
    </source>
</reference>
<dbReference type="GO" id="GO:0055085">
    <property type="term" value="P:transmembrane transport"/>
    <property type="evidence" value="ECO:0007669"/>
    <property type="project" value="InterPro"/>
</dbReference>
<keyword evidence="3" id="KW-1003">Cell membrane</keyword>
<evidence type="ECO:0000256" key="5">
    <source>
        <dbReference type="ARBA" id="ARBA00022989"/>
    </source>
</evidence>
<evidence type="ECO:0000256" key="1">
    <source>
        <dbReference type="ARBA" id="ARBA00004651"/>
    </source>
</evidence>
<evidence type="ECO:0000259" key="7">
    <source>
        <dbReference type="Pfam" id="PF00528"/>
    </source>
</evidence>
<evidence type="ECO:0000256" key="3">
    <source>
        <dbReference type="ARBA" id="ARBA00022475"/>
    </source>
</evidence>
<dbReference type="STRING" id="1294263.JCM21531_2989"/>
<dbReference type="PANTHER" id="PTHR30465">
    <property type="entry name" value="INNER MEMBRANE ABC TRANSPORTER"/>
    <property type="match status" value="1"/>
</dbReference>
<dbReference type="PANTHER" id="PTHR30465:SF74">
    <property type="entry name" value="OLIGOPEPTIDE TRANSPORT SYSTEM PERMEASE PROTEIN OPPB"/>
    <property type="match status" value="1"/>
</dbReference>
<accession>W4V9P9</accession>
<keyword evidence="4" id="KW-0812">Transmembrane</keyword>
<dbReference type="AlphaFoldDB" id="W4V9P9"/>
<keyword evidence="2" id="KW-0813">Transport</keyword>
<keyword evidence="9" id="KW-1185">Reference proteome</keyword>
<proteinExistence type="predicted"/>
<dbReference type="EMBL" id="BAVR01000038">
    <property type="protein sequence ID" value="GAE89459.1"/>
    <property type="molecule type" value="Genomic_DNA"/>
</dbReference>
<evidence type="ECO:0000256" key="4">
    <source>
        <dbReference type="ARBA" id="ARBA00022692"/>
    </source>
</evidence>
<name>W4V9P9_9FIRM</name>
<organism evidence="8 9">
    <name type="scientific">Acetivibrio straminisolvens JCM 21531</name>
    <dbReference type="NCBI Taxonomy" id="1294263"/>
    <lineage>
        <taxon>Bacteria</taxon>
        <taxon>Bacillati</taxon>
        <taxon>Bacillota</taxon>
        <taxon>Clostridia</taxon>
        <taxon>Eubacteriales</taxon>
        <taxon>Oscillospiraceae</taxon>
        <taxon>Acetivibrio</taxon>
    </lineage>
</organism>
<evidence type="ECO:0000256" key="6">
    <source>
        <dbReference type="ARBA" id="ARBA00023136"/>
    </source>
</evidence>
<dbReference type="Pfam" id="PF00528">
    <property type="entry name" value="BPD_transp_1"/>
    <property type="match status" value="1"/>
</dbReference>